<feature type="domain" description="AB hydrolase-1" evidence="1">
    <location>
        <begin position="103"/>
        <end position="210"/>
    </location>
</feature>
<sequence>MVLYDYIPSWETVAKTSFGTALVMVGGTMGALYYGQSALIYPSGIPQDSRTTVAVPTQYGMPYDDIDLITPDNVKLKAYLMLNGYGHDDEKEVYSAARAMRRPTVFLLHANAGNMGHRLPLASIFYNKMHCNVFMLSYRGYGQSEGTPSEKGIRIDAETALQYITKHPVLKDTKIFLYGQSLGGAVALDLASRYATLIHAVIVENTFLSIPKLIPTVLPLLSPFSFLCHQIWDSETRIPFIPSTTPMLFLAGKRDELVHPTHMKRLYELACATEEDQNAPAVVMGGVKETDNGGIKLDVDGERRVWWDCERGTHNDTCAQPGYWETVRDFVSRWR</sequence>
<dbReference type="PANTHER" id="PTHR12277:SF81">
    <property type="entry name" value="PROTEIN ABHD13"/>
    <property type="match status" value="1"/>
</dbReference>
<dbReference type="EMBL" id="JH795869">
    <property type="protein sequence ID" value="EJT99519.1"/>
    <property type="molecule type" value="Genomic_DNA"/>
</dbReference>
<dbReference type="HOGENOM" id="CLU_029375_2_0_1"/>
<accession>M5FV82</accession>
<protein>
    <submittedName>
        <fullName evidence="2">Alpha/beta-hydrolase</fullName>
    </submittedName>
</protein>
<dbReference type="AlphaFoldDB" id="M5FV82"/>
<evidence type="ECO:0000313" key="3">
    <source>
        <dbReference type="Proteomes" id="UP000030653"/>
    </source>
</evidence>
<name>M5FV82_DACPD</name>
<organism evidence="2 3">
    <name type="scientific">Dacryopinax primogenitus (strain DJM 731)</name>
    <name type="common">Brown rot fungus</name>
    <dbReference type="NCBI Taxonomy" id="1858805"/>
    <lineage>
        <taxon>Eukaryota</taxon>
        <taxon>Fungi</taxon>
        <taxon>Dikarya</taxon>
        <taxon>Basidiomycota</taxon>
        <taxon>Agaricomycotina</taxon>
        <taxon>Dacrymycetes</taxon>
        <taxon>Dacrymycetales</taxon>
        <taxon>Dacrymycetaceae</taxon>
        <taxon>Dacryopinax</taxon>
    </lineage>
</organism>
<dbReference type="STRING" id="1858805.M5FV82"/>
<evidence type="ECO:0000259" key="1">
    <source>
        <dbReference type="Pfam" id="PF00561"/>
    </source>
</evidence>
<dbReference type="OrthoDB" id="10249433at2759"/>
<dbReference type="OMA" id="QYWTSED"/>
<keyword evidence="3" id="KW-1185">Reference proteome</keyword>
<evidence type="ECO:0000313" key="2">
    <source>
        <dbReference type="EMBL" id="EJT99519.1"/>
    </source>
</evidence>
<keyword evidence="2" id="KW-0378">Hydrolase</keyword>
<dbReference type="GeneID" id="63688386"/>
<dbReference type="Pfam" id="PF00561">
    <property type="entry name" value="Abhydrolase_1"/>
    <property type="match status" value="1"/>
</dbReference>
<dbReference type="InterPro" id="IPR029058">
    <property type="entry name" value="AB_hydrolase_fold"/>
</dbReference>
<proteinExistence type="predicted"/>
<dbReference type="Gene3D" id="3.40.50.1820">
    <property type="entry name" value="alpha/beta hydrolase"/>
    <property type="match status" value="1"/>
</dbReference>
<gene>
    <name evidence="2" type="ORF">DACRYDRAFT_23640</name>
</gene>
<dbReference type="GO" id="GO:0016020">
    <property type="term" value="C:membrane"/>
    <property type="evidence" value="ECO:0007669"/>
    <property type="project" value="TreeGrafter"/>
</dbReference>
<dbReference type="Proteomes" id="UP000030653">
    <property type="component" value="Unassembled WGS sequence"/>
</dbReference>
<reference evidence="2 3" key="1">
    <citation type="journal article" date="2012" name="Science">
        <title>The Paleozoic origin of enzymatic lignin decomposition reconstructed from 31 fungal genomes.</title>
        <authorList>
            <person name="Floudas D."/>
            <person name="Binder M."/>
            <person name="Riley R."/>
            <person name="Barry K."/>
            <person name="Blanchette R.A."/>
            <person name="Henrissat B."/>
            <person name="Martinez A.T."/>
            <person name="Otillar R."/>
            <person name="Spatafora J.W."/>
            <person name="Yadav J.S."/>
            <person name="Aerts A."/>
            <person name="Benoit I."/>
            <person name="Boyd A."/>
            <person name="Carlson A."/>
            <person name="Copeland A."/>
            <person name="Coutinho P.M."/>
            <person name="de Vries R.P."/>
            <person name="Ferreira P."/>
            <person name="Findley K."/>
            <person name="Foster B."/>
            <person name="Gaskell J."/>
            <person name="Glotzer D."/>
            <person name="Gorecki P."/>
            <person name="Heitman J."/>
            <person name="Hesse C."/>
            <person name="Hori C."/>
            <person name="Igarashi K."/>
            <person name="Jurgens J.A."/>
            <person name="Kallen N."/>
            <person name="Kersten P."/>
            <person name="Kohler A."/>
            <person name="Kuees U."/>
            <person name="Kumar T.K.A."/>
            <person name="Kuo A."/>
            <person name="LaButti K."/>
            <person name="Larrondo L.F."/>
            <person name="Lindquist E."/>
            <person name="Ling A."/>
            <person name="Lombard V."/>
            <person name="Lucas S."/>
            <person name="Lundell T."/>
            <person name="Martin R."/>
            <person name="McLaughlin D.J."/>
            <person name="Morgenstern I."/>
            <person name="Morin E."/>
            <person name="Murat C."/>
            <person name="Nagy L.G."/>
            <person name="Nolan M."/>
            <person name="Ohm R.A."/>
            <person name="Patyshakuliyeva A."/>
            <person name="Rokas A."/>
            <person name="Ruiz-Duenas F.J."/>
            <person name="Sabat G."/>
            <person name="Salamov A."/>
            <person name="Samejima M."/>
            <person name="Schmutz J."/>
            <person name="Slot J.C."/>
            <person name="St John F."/>
            <person name="Stenlid J."/>
            <person name="Sun H."/>
            <person name="Sun S."/>
            <person name="Syed K."/>
            <person name="Tsang A."/>
            <person name="Wiebenga A."/>
            <person name="Young D."/>
            <person name="Pisabarro A."/>
            <person name="Eastwood D.C."/>
            <person name="Martin F."/>
            <person name="Cullen D."/>
            <person name="Grigoriev I.V."/>
            <person name="Hibbett D.S."/>
        </authorList>
    </citation>
    <scope>NUCLEOTIDE SEQUENCE [LARGE SCALE GENOMIC DNA]</scope>
    <source>
        <strain evidence="2 3">DJM-731 SS1</strain>
    </source>
</reference>
<dbReference type="InterPro" id="IPR000073">
    <property type="entry name" value="AB_hydrolase_1"/>
</dbReference>
<dbReference type="SUPFAM" id="SSF53474">
    <property type="entry name" value="alpha/beta-Hydrolases"/>
    <property type="match status" value="1"/>
</dbReference>
<dbReference type="PANTHER" id="PTHR12277">
    <property type="entry name" value="ALPHA/BETA HYDROLASE DOMAIN-CONTAINING PROTEIN"/>
    <property type="match status" value="1"/>
</dbReference>
<dbReference type="GO" id="GO:0008474">
    <property type="term" value="F:palmitoyl-(protein) hydrolase activity"/>
    <property type="evidence" value="ECO:0007669"/>
    <property type="project" value="TreeGrafter"/>
</dbReference>
<dbReference type="RefSeq" id="XP_040626417.1">
    <property type="nucleotide sequence ID" value="XM_040773324.1"/>
</dbReference>